<feature type="region of interest" description="Disordered" evidence="12">
    <location>
        <begin position="824"/>
        <end position="876"/>
    </location>
</feature>
<reference evidence="15" key="1">
    <citation type="journal article" date="2017" name="Cell">
        <title>Insights into land plant evolution garnered from the Marchantia polymorpha genome.</title>
        <authorList>
            <person name="Bowman J.L."/>
            <person name="Kohchi T."/>
            <person name="Yamato K.T."/>
            <person name="Jenkins J."/>
            <person name="Shu S."/>
            <person name="Ishizaki K."/>
            <person name="Yamaoka S."/>
            <person name="Nishihama R."/>
            <person name="Nakamura Y."/>
            <person name="Berger F."/>
            <person name="Adam C."/>
            <person name="Aki S.S."/>
            <person name="Althoff F."/>
            <person name="Araki T."/>
            <person name="Arteaga-Vazquez M.A."/>
            <person name="Balasubrmanian S."/>
            <person name="Barry K."/>
            <person name="Bauer D."/>
            <person name="Boehm C.R."/>
            <person name="Briginshaw L."/>
            <person name="Caballero-Perez J."/>
            <person name="Catarino B."/>
            <person name="Chen F."/>
            <person name="Chiyoda S."/>
            <person name="Chovatia M."/>
            <person name="Davies K.M."/>
            <person name="Delmans M."/>
            <person name="Demura T."/>
            <person name="Dierschke T."/>
            <person name="Dolan L."/>
            <person name="Dorantes-Acosta A.E."/>
            <person name="Eklund D.M."/>
            <person name="Florent S.N."/>
            <person name="Flores-Sandoval E."/>
            <person name="Fujiyama A."/>
            <person name="Fukuzawa H."/>
            <person name="Galik B."/>
            <person name="Grimanelli D."/>
            <person name="Grimwood J."/>
            <person name="Grossniklaus U."/>
            <person name="Hamada T."/>
            <person name="Haseloff J."/>
            <person name="Hetherington A.J."/>
            <person name="Higo A."/>
            <person name="Hirakawa Y."/>
            <person name="Hundley H.N."/>
            <person name="Ikeda Y."/>
            <person name="Inoue K."/>
            <person name="Inoue S.I."/>
            <person name="Ishida S."/>
            <person name="Jia Q."/>
            <person name="Kakita M."/>
            <person name="Kanazawa T."/>
            <person name="Kawai Y."/>
            <person name="Kawashima T."/>
            <person name="Kennedy M."/>
            <person name="Kinose K."/>
            <person name="Kinoshita T."/>
            <person name="Kohara Y."/>
            <person name="Koide E."/>
            <person name="Komatsu K."/>
            <person name="Kopischke S."/>
            <person name="Kubo M."/>
            <person name="Kyozuka J."/>
            <person name="Lagercrantz U."/>
            <person name="Lin S.S."/>
            <person name="Lindquist E."/>
            <person name="Lipzen A.M."/>
            <person name="Lu C.W."/>
            <person name="De Luna E."/>
            <person name="Martienssen R.A."/>
            <person name="Minamino N."/>
            <person name="Mizutani M."/>
            <person name="Mizutani M."/>
            <person name="Mochizuki N."/>
            <person name="Monte I."/>
            <person name="Mosher R."/>
            <person name="Nagasaki H."/>
            <person name="Nakagami H."/>
            <person name="Naramoto S."/>
            <person name="Nishitani K."/>
            <person name="Ohtani M."/>
            <person name="Okamoto T."/>
            <person name="Okumura M."/>
            <person name="Phillips J."/>
            <person name="Pollak B."/>
            <person name="Reinders A."/>
            <person name="Rovekamp M."/>
            <person name="Sano R."/>
            <person name="Sawa S."/>
            <person name="Schmid M.W."/>
            <person name="Shirakawa M."/>
            <person name="Solano R."/>
            <person name="Spunde A."/>
            <person name="Suetsugu N."/>
            <person name="Sugano S."/>
            <person name="Sugiyama A."/>
            <person name="Sun R."/>
            <person name="Suzuki Y."/>
            <person name="Takenaka M."/>
            <person name="Takezawa D."/>
            <person name="Tomogane H."/>
            <person name="Tsuzuki M."/>
            <person name="Ueda T."/>
            <person name="Umeda M."/>
            <person name="Ward J.M."/>
            <person name="Watanabe Y."/>
            <person name="Yazaki K."/>
            <person name="Yokoyama R."/>
            <person name="Yoshitake Y."/>
            <person name="Yotsui I."/>
            <person name="Zachgo S."/>
            <person name="Schmutz J."/>
        </authorList>
    </citation>
    <scope>NUCLEOTIDE SEQUENCE [LARGE SCALE GENOMIC DNA]</scope>
    <source>
        <strain evidence="15">Tak-1</strain>
    </source>
</reference>
<dbReference type="GO" id="GO:0005524">
    <property type="term" value="F:ATP binding"/>
    <property type="evidence" value="ECO:0007669"/>
    <property type="project" value="UniProtKB-UniRule"/>
</dbReference>
<comment type="catalytic activity">
    <reaction evidence="9">
        <text>L-threonyl-[protein] + ATP = O-phospho-L-threonyl-[protein] + ADP + H(+)</text>
        <dbReference type="Rhea" id="RHEA:46608"/>
        <dbReference type="Rhea" id="RHEA-COMP:11060"/>
        <dbReference type="Rhea" id="RHEA-COMP:11605"/>
        <dbReference type="ChEBI" id="CHEBI:15378"/>
        <dbReference type="ChEBI" id="CHEBI:30013"/>
        <dbReference type="ChEBI" id="CHEBI:30616"/>
        <dbReference type="ChEBI" id="CHEBI:61977"/>
        <dbReference type="ChEBI" id="CHEBI:456216"/>
        <dbReference type="EC" id="2.7.12.1"/>
    </reaction>
</comment>
<evidence type="ECO:0000259" key="13">
    <source>
        <dbReference type="PROSITE" id="PS50011"/>
    </source>
</evidence>
<evidence type="ECO:0000256" key="4">
    <source>
        <dbReference type="ARBA" id="ARBA00022679"/>
    </source>
</evidence>
<evidence type="ECO:0000313" key="15">
    <source>
        <dbReference type="Proteomes" id="UP000244005"/>
    </source>
</evidence>
<protein>
    <recommendedName>
        <fullName evidence="2">dual-specificity kinase</fullName>
        <ecNumber evidence="2">2.7.12.1</ecNumber>
    </recommendedName>
</protein>
<sequence length="913" mass="101713">MGRKSAVETKCFDIANFMQNDSGVTKALSKRGLQVKSVSASSKITSNLRSDKVVRRSDYKHDLPILNMAKVRRHITEQQTELAGNNENGLGKEVDLKSVGISHPLSTRFATVDGRERRILASTSTSDKISAAGSLSGVGYGWNGSTESAEVTRTRGEMKNENVSVPSNRNAYSRERHVKRSPSGIQSSLSAHLPVPSGETPSIRRHRSENASRDGSVTYRTNYSQHAGRTNDAANCVDLQGGTLSVLDRVASEVIKQDFGARDIKKSYHLNSGTTSRDSIITVPVATKSNLGSSRKVATSHGCRASKLLSSVDRSQLEDLQARYRLRTVKQIHTDQPTTEICPRAEEETNIEMTNAAELNAPVKHELCDAHVPSAKARAPKLNLSGCHNSVPIGFGGNPVENIQTCRTSRTAANVGSPRLALTDRGASRKNSFSSPHRKHEKTDAPMINTSCTPASPDIVLRQCGCHLTEYEQSEILPYSEIYYLGLNANKIQATSVPGACNHGFDDERGDYNVVEQDHLAYRYEVLGILGKGSFGEVLKCMDHKHKALRAVKMIRNKRRFHQQALVEVKILENLRQKAQDEPSNFNIVTIYESFYFRGHLCIAFALHDISLYELIKRNNFQGISLIVIKSFASQLLATLRFLRKLHVIHCDLKPENILLQHPAMSKIKVIDFGSSCFCNERIYTYIQSRFYRSPEVILGLSYDMMIDIWSLGCILAELFTGYPLFPGENEVEQLACMMEILGLPPAAVVEQATRKKMFFDSKNNPRIVPNSRGKKHYPGTKDLATAIGCNDPHFVSFLEGCLRWDKNQRLTPEQLMQHPWMVGPASTLTPRRSPLRPSNQDTTKRRSLKSSDTPHRSFKQSKQNNPAVGKPQISKLGSYPAMKIFQGQDFTSLLPPIGEETSKDYQEKKKLV</sequence>
<evidence type="ECO:0000256" key="6">
    <source>
        <dbReference type="ARBA" id="ARBA00022777"/>
    </source>
</evidence>
<dbReference type="Pfam" id="PF00069">
    <property type="entry name" value="Pkinase"/>
    <property type="match status" value="1"/>
</dbReference>
<feature type="compositionally biased region" description="Basic and acidic residues" evidence="12">
    <location>
        <begin position="150"/>
        <end position="160"/>
    </location>
</feature>
<dbReference type="EMBL" id="KZ772673">
    <property type="protein sequence ID" value="PTQ50166.1"/>
    <property type="molecule type" value="Genomic_DNA"/>
</dbReference>
<comment type="catalytic activity">
    <reaction evidence="8">
        <text>L-seryl-[protein] + ATP = O-phospho-L-seryl-[protein] + ADP + H(+)</text>
        <dbReference type="Rhea" id="RHEA:17989"/>
        <dbReference type="Rhea" id="RHEA-COMP:9863"/>
        <dbReference type="Rhea" id="RHEA-COMP:11604"/>
        <dbReference type="ChEBI" id="CHEBI:15378"/>
        <dbReference type="ChEBI" id="CHEBI:29999"/>
        <dbReference type="ChEBI" id="CHEBI:30616"/>
        <dbReference type="ChEBI" id="CHEBI:83421"/>
        <dbReference type="ChEBI" id="CHEBI:456216"/>
        <dbReference type="EC" id="2.7.12.1"/>
    </reaction>
</comment>
<evidence type="ECO:0000256" key="3">
    <source>
        <dbReference type="ARBA" id="ARBA00022527"/>
    </source>
</evidence>
<evidence type="ECO:0000256" key="7">
    <source>
        <dbReference type="ARBA" id="ARBA00022840"/>
    </source>
</evidence>
<dbReference type="OrthoDB" id="1924630at2759"/>
<evidence type="ECO:0000256" key="10">
    <source>
        <dbReference type="ARBA" id="ARBA00051680"/>
    </source>
</evidence>
<evidence type="ECO:0000256" key="9">
    <source>
        <dbReference type="ARBA" id="ARBA00049308"/>
    </source>
</evidence>
<reference evidence="14" key="2">
    <citation type="submission" date="2017-12" db="EMBL/GenBank/DDBJ databases">
        <title>WGS assembly of Marchantia polymorpha.</title>
        <authorList>
            <person name="Bowman J.L."/>
            <person name="Kohchi T."/>
            <person name="Yamato K.T."/>
            <person name="Jenkins J."/>
            <person name="Shu S."/>
            <person name="Ishizaki K."/>
            <person name="Yamaoka S."/>
            <person name="Nishihama R."/>
            <person name="Nakamura Y."/>
            <person name="Berger F."/>
            <person name="Adam C."/>
            <person name="Aki S.S."/>
            <person name="Althoff F."/>
            <person name="Araki T."/>
            <person name="Arteaga-Vazquez M.A."/>
            <person name="Balasubrmanian S."/>
            <person name="Bauer D."/>
            <person name="Boehm C.R."/>
            <person name="Briginshaw L."/>
            <person name="Caballero-Perez J."/>
            <person name="Catarino B."/>
            <person name="Chen F."/>
            <person name="Chiyoda S."/>
            <person name="Chovatia M."/>
            <person name="Davies K.M."/>
            <person name="Delmans M."/>
            <person name="Demura T."/>
            <person name="Dierschke T."/>
            <person name="Dolan L."/>
            <person name="Dorantes-Acosta A.E."/>
            <person name="Eklund D.M."/>
            <person name="Florent S.N."/>
            <person name="Flores-Sandoval E."/>
            <person name="Fujiyama A."/>
            <person name="Fukuzawa H."/>
            <person name="Galik B."/>
            <person name="Grimanelli D."/>
            <person name="Grimwood J."/>
            <person name="Grossniklaus U."/>
            <person name="Hamada T."/>
            <person name="Haseloff J."/>
            <person name="Hetherington A.J."/>
            <person name="Higo A."/>
            <person name="Hirakawa Y."/>
            <person name="Hundley H.N."/>
            <person name="Ikeda Y."/>
            <person name="Inoue K."/>
            <person name="Inoue S."/>
            <person name="Ishida S."/>
            <person name="Jia Q."/>
            <person name="Kakita M."/>
            <person name="Kanazawa T."/>
            <person name="Kawai Y."/>
            <person name="Kawashima T."/>
            <person name="Kennedy M."/>
            <person name="Kinose K."/>
            <person name="Kinoshita T."/>
            <person name="Kohara Y."/>
            <person name="Koide E."/>
            <person name="Komatsu K."/>
            <person name="Kopischke S."/>
            <person name="Kubo M."/>
            <person name="Kyozuka J."/>
            <person name="Lagercrantz U."/>
            <person name="Lin S.S."/>
            <person name="Lindquist E."/>
            <person name="Lipzen A.M."/>
            <person name="Lu C."/>
            <person name="Luna E.D."/>
            <person name="Martienssen R.A."/>
            <person name="Minamino N."/>
            <person name="Mizutani M."/>
            <person name="Mizutani M."/>
            <person name="Mochizuki N."/>
            <person name="Monte I."/>
            <person name="Mosher R."/>
            <person name="Nagasaki H."/>
            <person name="Nakagami H."/>
            <person name="Naramoto S."/>
            <person name="Nishitani K."/>
            <person name="Ohtani M."/>
            <person name="Okamoto T."/>
            <person name="Okumura M."/>
            <person name="Phillips J."/>
            <person name="Pollak B."/>
            <person name="Reinders A."/>
            <person name="Roevekamp M."/>
            <person name="Sano R."/>
            <person name="Sawa S."/>
            <person name="Schmid M.W."/>
            <person name="Shirakawa M."/>
            <person name="Solano R."/>
            <person name="Spunde A."/>
            <person name="Suetsugu N."/>
            <person name="Sugano S."/>
            <person name="Sugiyama A."/>
            <person name="Sun R."/>
            <person name="Suzuki Y."/>
            <person name="Takenaka M."/>
            <person name="Takezawa D."/>
            <person name="Tomogane H."/>
            <person name="Tsuzuki M."/>
            <person name="Ueda T."/>
            <person name="Umeda M."/>
            <person name="Ward J.M."/>
            <person name="Watanabe Y."/>
            <person name="Yazaki K."/>
            <person name="Yokoyama R."/>
            <person name="Yoshitake Y."/>
            <person name="Yotsui I."/>
            <person name="Zachgo S."/>
            <person name="Schmutz J."/>
        </authorList>
    </citation>
    <scope>NUCLEOTIDE SEQUENCE [LARGE SCALE GENOMIC DNA]</scope>
    <source>
        <strain evidence="14">Tak-1</strain>
    </source>
</reference>
<keyword evidence="7 11" id="KW-0067">ATP-binding</keyword>
<dbReference type="Gramene" id="Mp1g18590.3">
    <property type="protein sequence ID" value="Mp1g18590.3.cds"/>
    <property type="gene ID" value="Mp1g18590"/>
</dbReference>
<evidence type="ECO:0000256" key="1">
    <source>
        <dbReference type="ARBA" id="ARBA00008867"/>
    </source>
</evidence>
<evidence type="ECO:0000256" key="11">
    <source>
        <dbReference type="PROSITE-ProRule" id="PRU10141"/>
    </source>
</evidence>
<dbReference type="PROSITE" id="PS50011">
    <property type="entry name" value="PROTEIN_KINASE_DOM"/>
    <property type="match status" value="1"/>
</dbReference>
<feature type="region of interest" description="Disordered" evidence="12">
    <location>
        <begin position="422"/>
        <end position="449"/>
    </location>
</feature>
<dbReference type="PANTHER" id="PTHR24058:SF22">
    <property type="entry name" value="DUAL SPECIFICITY TYROSINE-PHOSPHORYLATION-REGULATED KINASE 4"/>
    <property type="match status" value="1"/>
</dbReference>
<dbReference type="EMBL" id="KZ772673">
    <property type="protein sequence ID" value="PTQ50165.1"/>
    <property type="molecule type" value="Genomic_DNA"/>
</dbReference>
<dbReference type="InterPro" id="IPR011009">
    <property type="entry name" value="Kinase-like_dom_sf"/>
</dbReference>
<keyword evidence="6" id="KW-0418">Kinase</keyword>
<evidence type="ECO:0000256" key="12">
    <source>
        <dbReference type="SAM" id="MobiDB-lite"/>
    </source>
</evidence>
<accession>A0A2R6XVN4</accession>
<name>A0A2R6XVN4_MARPO</name>
<evidence type="ECO:0000256" key="8">
    <source>
        <dbReference type="ARBA" id="ARBA00049003"/>
    </source>
</evidence>
<feature type="binding site" evidence="11">
    <location>
        <position position="553"/>
    </location>
    <ligand>
        <name>ATP</name>
        <dbReference type="ChEBI" id="CHEBI:30616"/>
    </ligand>
</feature>
<comment type="catalytic activity">
    <reaction evidence="10">
        <text>L-tyrosyl-[protein] + ATP = O-phospho-L-tyrosyl-[protein] + ADP + H(+)</text>
        <dbReference type="Rhea" id="RHEA:10596"/>
        <dbReference type="Rhea" id="RHEA-COMP:10136"/>
        <dbReference type="Rhea" id="RHEA-COMP:20101"/>
        <dbReference type="ChEBI" id="CHEBI:15378"/>
        <dbReference type="ChEBI" id="CHEBI:30616"/>
        <dbReference type="ChEBI" id="CHEBI:46858"/>
        <dbReference type="ChEBI" id="CHEBI:61978"/>
        <dbReference type="ChEBI" id="CHEBI:456216"/>
        <dbReference type="EC" id="2.7.12.1"/>
    </reaction>
</comment>
<dbReference type="InterPro" id="IPR050494">
    <property type="entry name" value="Ser_Thr_dual-spec_kinase"/>
</dbReference>
<dbReference type="PROSITE" id="PS00108">
    <property type="entry name" value="PROTEIN_KINASE_ST"/>
    <property type="match status" value="1"/>
</dbReference>
<keyword evidence="3" id="KW-0723">Serine/threonine-protein kinase</keyword>
<feature type="compositionally biased region" description="Polar residues" evidence="12">
    <location>
        <begin position="161"/>
        <end position="171"/>
    </location>
</feature>
<evidence type="ECO:0000313" key="14">
    <source>
        <dbReference type="EMBL" id="PTQ50165.1"/>
    </source>
</evidence>
<dbReference type="PROSITE" id="PS00107">
    <property type="entry name" value="PROTEIN_KINASE_ATP"/>
    <property type="match status" value="1"/>
</dbReference>
<feature type="region of interest" description="Disordered" evidence="12">
    <location>
        <begin position="149"/>
        <end position="213"/>
    </location>
</feature>
<evidence type="ECO:0000256" key="2">
    <source>
        <dbReference type="ARBA" id="ARBA00013203"/>
    </source>
</evidence>
<gene>
    <name evidence="14" type="ORF">MARPO_0001s0198</name>
</gene>
<dbReference type="PANTHER" id="PTHR24058">
    <property type="entry name" value="DUAL SPECIFICITY PROTEIN KINASE"/>
    <property type="match status" value="1"/>
</dbReference>
<organism evidence="14 15">
    <name type="scientific">Marchantia polymorpha</name>
    <name type="common">Common liverwort</name>
    <name type="synonym">Marchantia aquatica</name>
    <dbReference type="NCBI Taxonomy" id="3197"/>
    <lineage>
        <taxon>Eukaryota</taxon>
        <taxon>Viridiplantae</taxon>
        <taxon>Streptophyta</taxon>
        <taxon>Embryophyta</taxon>
        <taxon>Marchantiophyta</taxon>
        <taxon>Marchantiopsida</taxon>
        <taxon>Marchantiidae</taxon>
        <taxon>Marchantiales</taxon>
        <taxon>Marchantiaceae</taxon>
        <taxon>Marchantia</taxon>
    </lineage>
</organism>
<evidence type="ECO:0000256" key="5">
    <source>
        <dbReference type="ARBA" id="ARBA00022741"/>
    </source>
</evidence>
<feature type="domain" description="Protein kinase" evidence="13">
    <location>
        <begin position="524"/>
        <end position="822"/>
    </location>
</feature>
<dbReference type="GO" id="GO:0004674">
    <property type="term" value="F:protein serine/threonine kinase activity"/>
    <property type="evidence" value="ECO:0000318"/>
    <property type="project" value="GO_Central"/>
</dbReference>
<dbReference type="CDD" id="cd14210">
    <property type="entry name" value="PKc_DYRK"/>
    <property type="match status" value="1"/>
</dbReference>
<dbReference type="Gramene" id="Mp1g18590.1">
    <property type="protein sequence ID" value="Mp1g18590.1.cds"/>
    <property type="gene ID" value="Mp1g18590"/>
</dbReference>
<feature type="region of interest" description="Disordered" evidence="12">
    <location>
        <begin position="893"/>
        <end position="913"/>
    </location>
</feature>
<keyword evidence="15" id="KW-1185">Reference proteome</keyword>
<dbReference type="InterPro" id="IPR008271">
    <property type="entry name" value="Ser/Thr_kinase_AS"/>
</dbReference>
<feature type="compositionally biased region" description="Polar residues" evidence="12">
    <location>
        <begin position="827"/>
        <end position="842"/>
    </location>
</feature>
<dbReference type="SMART" id="SM00220">
    <property type="entry name" value="S_TKc"/>
    <property type="match status" value="1"/>
</dbReference>
<dbReference type="Gene3D" id="1.10.510.10">
    <property type="entry name" value="Transferase(Phosphotransferase) domain 1"/>
    <property type="match status" value="1"/>
</dbReference>
<dbReference type="InterPro" id="IPR000719">
    <property type="entry name" value="Prot_kinase_dom"/>
</dbReference>
<dbReference type="GO" id="GO:0005856">
    <property type="term" value="C:cytoskeleton"/>
    <property type="evidence" value="ECO:0000318"/>
    <property type="project" value="GO_Central"/>
</dbReference>
<dbReference type="Gene3D" id="3.30.10.30">
    <property type="entry name" value="DYRK"/>
    <property type="match status" value="1"/>
</dbReference>
<proteinExistence type="inferred from homology"/>
<dbReference type="GO" id="GO:0004712">
    <property type="term" value="F:protein serine/threonine/tyrosine kinase activity"/>
    <property type="evidence" value="ECO:0007669"/>
    <property type="project" value="UniProtKB-EC"/>
</dbReference>
<dbReference type="InterPro" id="IPR042521">
    <property type="entry name" value="DYRK"/>
</dbReference>
<dbReference type="Gene3D" id="3.30.200.20">
    <property type="entry name" value="Phosphorylase Kinase, domain 1"/>
    <property type="match status" value="1"/>
</dbReference>
<keyword evidence="4" id="KW-0808">Transferase</keyword>
<dbReference type="InterPro" id="IPR017441">
    <property type="entry name" value="Protein_kinase_ATP_BS"/>
</dbReference>
<dbReference type="AlphaFoldDB" id="A0A2R6XVN4"/>
<feature type="compositionally biased region" description="Basic and acidic residues" evidence="12">
    <location>
        <begin position="901"/>
        <end position="913"/>
    </location>
</feature>
<comment type="similarity">
    <text evidence="1">Belongs to the protein kinase superfamily. CMGC Ser/Thr protein kinase family. MNB/DYRK subfamily.</text>
</comment>
<dbReference type="Proteomes" id="UP000244005">
    <property type="component" value="Unassembled WGS sequence"/>
</dbReference>
<dbReference type="EC" id="2.7.12.1" evidence="2"/>
<dbReference type="GO" id="GO:0005737">
    <property type="term" value="C:cytoplasm"/>
    <property type="evidence" value="ECO:0000318"/>
    <property type="project" value="GO_Central"/>
</dbReference>
<keyword evidence="5 11" id="KW-0547">Nucleotide-binding</keyword>
<dbReference type="SUPFAM" id="SSF56112">
    <property type="entry name" value="Protein kinase-like (PK-like)"/>
    <property type="match status" value="1"/>
</dbReference>